<evidence type="ECO:0000256" key="5">
    <source>
        <dbReference type="ARBA" id="ARBA00013198"/>
    </source>
</evidence>
<dbReference type="InterPro" id="IPR039104">
    <property type="entry name" value="6PGL"/>
</dbReference>
<dbReference type="Proteomes" id="UP000244729">
    <property type="component" value="Chromosome"/>
</dbReference>
<comment type="similarity">
    <text evidence="4 7">Belongs to the glucosamine/galactosamine-6-phosphate isomerase family. 6-phosphogluconolactonase subfamily.</text>
</comment>
<dbReference type="RefSeq" id="WP_108595408.1">
    <property type="nucleotide sequence ID" value="NZ_CP028913.1"/>
</dbReference>
<dbReference type="OrthoDB" id="9810967at2"/>
<proteinExistence type="inferred from homology"/>
<evidence type="ECO:0000256" key="6">
    <source>
        <dbReference type="ARBA" id="ARBA00020337"/>
    </source>
</evidence>
<dbReference type="GO" id="GO:0017057">
    <property type="term" value="F:6-phosphogluconolactonase activity"/>
    <property type="evidence" value="ECO:0007669"/>
    <property type="project" value="UniProtKB-UniRule"/>
</dbReference>
<organism evidence="9 10">
    <name type="scientific">Agromyces badenianii</name>
    <dbReference type="NCBI Taxonomy" id="2080742"/>
    <lineage>
        <taxon>Bacteria</taxon>
        <taxon>Bacillati</taxon>
        <taxon>Actinomycetota</taxon>
        <taxon>Actinomycetes</taxon>
        <taxon>Micrococcales</taxon>
        <taxon>Microbacteriaceae</taxon>
        <taxon>Agromyces</taxon>
    </lineage>
</organism>
<dbReference type="InterPro" id="IPR037171">
    <property type="entry name" value="NagB/RpiA_transferase-like"/>
</dbReference>
<feature type="domain" description="Glucosamine/galactosamine-6-phosphate isomerase" evidence="8">
    <location>
        <begin position="12"/>
        <end position="235"/>
    </location>
</feature>
<dbReference type="NCBIfam" id="TIGR01198">
    <property type="entry name" value="pgl"/>
    <property type="match status" value="1"/>
</dbReference>
<dbReference type="UniPathway" id="UPA00115">
    <property type="reaction ID" value="UER00409"/>
</dbReference>
<dbReference type="EMBL" id="CP028913">
    <property type="protein sequence ID" value="AWB95596.1"/>
    <property type="molecule type" value="Genomic_DNA"/>
</dbReference>
<dbReference type="InterPro" id="IPR006148">
    <property type="entry name" value="Glc/Gal-6P_isomerase"/>
</dbReference>
<dbReference type="KEGG" id="agm:DCE93_07905"/>
<evidence type="ECO:0000256" key="1">
    <source>
        <dbReference type="ARBA" id="ARBA00000832"/>
    </source>
</evidence>
<dbReference type="InterPro" id="IPR005900">
    <property type="entry name" value="6-phosphogluconolactonase_DevB"/>
</dbReference>
<dbReference type="SUPFAM" id="SSF100950">
    <property type="entry name" value="NagB/RpiA/CoA transferase-like"/>
    <property type="match status" value="1"/>
</dbReference>
<accession>A0A2S0WW72</accession>
<dbReference type="GO" id="GO:0006098">
    <property type="term" value="P:pentose-phosphate shunt"/>
    <property type="evidence" value="ECO:0007669"/>
    <property type="project" value="UniProtKB-UniPathway"/>
</dbReference>
<evidence type="ECO:0000256" key="4">
    <source>
        <dbReference type="ARBA" id="ARBA00010662"/>
    </source>
</evidence>
<dbReference type="PANTHER" id="PTHR11054:SF0">
    <property type="entry name" value="6-PHOSPHOGLUCONOLACTONASE"/>
    <property type="match status" value="1"/>
</dbReference>
<reference evidence="9 10" key="1">
    <citation type="submission" date="2018-04" db="EMBL/GenBank/DDBJ databases">
        <authorList>
            <person name="Li J."/>
        </authorList>
    </citation>
    <scope>NUCLEOTIDE SEQUENCE [LARGE SCALE GENOMIC DNA]</scope>
    <source>
        <strain evidence="10">30A</strain>
    </source>
</reference>
<evidence type="ECO:0000259" key="8">
    <source>
        <dbReference type="Pfam" id="PF01182"/>
    </source>
</evidence>
<protein>
    <recommendedName>
        <fullName evidence="6 7">6-phosphogluconolactonase</fullName>
        <shortName evidence="7">6PGL</shortName>
        <ecNumber evidence="5 7">3.1.1.31</ecNumber>
    </recommendedName>
</protein>
<dbReference type="EC" id="3.1.1.31" evidence="5 7"/>
<comment type="catalytic activity">
    <reaction evidence="1 7">
        <text>6-phospho-D-glucono-1,5-lactone + H2O = 6-phospho-D-gluconate + H(+)</text>
        <dbReference type="Rhea" id="RHEA:12556"/>
        <dbReference type="ChEBI" id="CHEBI:15377"/>
        <dbReference type="ChEBI" id="CHEBI:15378"/>
        <dbReference type="ChEBI" id="CHEBI:57955"/>
        <dbReference type="ChEBI" id="CHEBI:58759"/>
        <dbReference type="EC" id="3.1.1.31"/>
    </reaction>
</comment>
<name>A0A2S0WW72_9MICO</name>
<evidence type="ECO:0000313" key="10">
    <source>
        <dbReference type="Proteomes" id="UP000244729"/>
    </source>
</evidence>
<keyword evidence="10" id="KW-1185">Reference proteome</keyword>
<evidence type="ECO:0000256" key="2">
    <source>
        <dbReference type="ARBA" id="ARBA00002681"/>
    </source>
</evidence>
<dbReference type="PANTHER" id="PTHR11054">
    <property type="entry name" value="6-PHOSPHOGLUCONOLACTONASE"/>
    <property type="match status" value="1"/>
</dbReference>
<comment type="function">
    <text evidence="2 7">Hydrolysis of 6-phosphogluconolactone to 6-phosphogluconate.</text>
</comment>
<gene>
    <name evidence="7 9" type="primary">pgl</name>
    <name evidence="9" type="ORF">DCE93_07905</name>
</gene>
<dbReference type="CDD" id="cd01400">
    <property type="entry name" value="6PGL"/>
    <property type="match status" value="1"/>
</dbReference>
<dbReference type="Gene3D" id="3.40.50.1360">
    <property type="match status" value="1"/>
</dbReference>
<dbReference type="GO" id="GO:0005975">
    <property type="term" value="P:carbohydrate metabolic process"/>
    <property type="evidence" value="ECO:0007669"/>
    <property type="project" value="UniProtKB-UniRule"/>
</dbReference>
<dbReference type="Pfam" id="PF01182">
    <property type="entry name" value="Glucosamine_iso"/>
    <property type="match status" value="1"/>
</dbReference>
<dbReference type="AlphaFoldDB" id="A0A2S0WW72"/>
<evidence type="ECO:0000256" key="7">
    <source>
        <dbReference type="RuleBase" id="RU365095"/>
    </source>
</evidence>
<sequence>MTNERRVLVHPDKGSLAGSVAARFITKLLDILDTQAVAHVVLTGGSMGGTVLAAVGASPAHTSIDWSRVHFWWGDERWLPAGDAERNDEQARVAFLGELDIPDGNTHPFPASDSGLELDAAAEVYAAELASHGVDGLAHPLFDITFLGVGPDGHIASLFPHRSDIQVVDRTVIPVRNSPKPPPERLSLTRPVLNSSQRVWFVLAGADKASALGLALAGASRDEVPVAGIKGRRRTVFFVDADAASEVPESLIARDY</sequence>
<comment type="pathway">
    <text evidence="3 7">Carbohydrate degradation; pentose phosphate pathway; D-ribulose 5-phosphate from D-glucose 6-phosphate (oxidative stage): step 2/3.</text>
</comment>
<evidence type="ECO:0000256" key="3">
    <source>
        <dbReference type="ARBA" id="ARBA00004961"/>
    </source>
</evidence>
<keyword evidence="7" id="KW-0378">Hydrolase</keyword>
<evidence type="ECO:0000313" key="9">
    <source>
        <dbReference type="EMBL" id="AWB95596.1"/>
    </source>
</evidence>